<evidence type="ECO:0000313" key="2">
    <source>
        <dbReference type="Proteomes" id="UP000012039"/>
    </source>
</evidence>
<dbReference type="KEGG" id="vg:15010298"/>
<proteinExistence type="predicted"/>
<sequence>MASNILIKRSTGSTAPGSITFGELAITTGANGNQANAGDRLFVGDNNGAAQIVGGRYFMDMLDHVHGTLTADSAAIVDSNSKIDNWLVDDVQINSNFITTSTTDTDLIFRANGTGKLVIEDGQELEFGTTGDVEFSYNDSDAVLDVKRVTGTPDLRIADDMKLIFGTDKNSSIVYDETTNDKLLIDGADIKIGTTSTAKVNFANTYDANNVADAAVTIAGGLGVAATAHIKDLNVDDNTTIGTTNGDSLTVNSTTTFQNGVTFNGTTTLSGNTSQTGKIEIDNLKLDGNTLSTINSVQELILDPDPATDAGGLVIIKGDLQIDGTTTTVNSASMSVNDPTIELGDPTTPVTLTAEATGGQAVVVVDAIDQLQVGDSVTSSAAGIPNSTVINSINTGTKAVTLSNNLSQTMAVGAVLVTVSGADDALDRGVKVHYNASGTNQFGFFGYDRTGGQDGAGAWTFIENATDTNTVFGVTGDRGTVVLGDLELDTDLEVQFGGTGVSTFTTNGILYGNAAGAVQVTAEANMSTPGAGADVSTSFQVLTVTAAGVPVWTDTIDGGTF</sequence>
<protein>
    <recommendedName>
        <fullName evidence="3">Major tropism determinant N-terminal domain-containing protein</fullName>
    </recommendedName>
</protein>
<evidence type="ECO:0008006" key="3">
    <source>
        <dbReference type="Google" id="ProtNLM"/>
    </source>
</evidence>
<dbReference type="Proteomes" id="UP000012039">
    <property type="component" value="Segment"/>
</dbReference>
<reference evidence="1 2" key="1">
    <citation type="submission" date="2010-11" db="EMBL/GenBank/DDBJ databases">
        <title>The Genome Sequence of Cyanophage MED4-213.</title>
        <authorList>
            <consortium name="The Broad Institute Genome Sequencing Platform"/>
            <person name="Henn M.R."/>
            <person name="Sullivan M.S."/>
            <person name="Osburne M.S."/>
            <person name="Levin J."/>
            <person name="Malboeuf C."/>
            <person name="Casali M."/>
            <person name="Russ C."/>
            <person name="Lennon N."/>
            <person name="Chapman S.B."/>
            <person name="Erlich R."/>
            <person name="Young S.K."/>
            <person name="Yandava C."/>
            <person name="Zeng Q."/>
            <person name="Alvarado L."/>
            <person name="Anderson S."/>
            <person name="Berlin A."/>
            <person name="Chen Z."/>
            <person name="Freedman E."/>
            <person name="Gellesch M."/>
            <person name="Goldberg J."/>
            <person name="Green L."/>
            <person name="Griggs A."/>
            <person name="Gujja S."/>
            <person name="Heilman E.R."/>
            <person name="Heiman D."/>
            <person name="Hollinger A."/>
            <person name="Howarth C."/>
            <person name="Larson L."/>
            <person name="Mehta T."/>
            <person name="Pearson M."/>
            <person name="Roberts A."/>
            <person name="Ryan E."/>
            <person name="Saif S."/>
            <person name="Shea T."/>
            <person name="Shenoy N."/>
            <person name="Sisk P."/>
            <person name="Stolte C."/>
            <person name="Sykes S."/>
            <person name="White J."/>
            <person name="Yu Q."/>
            <person name="Coleman M.L."/>
            <person name="Huang K.H."/>
            <person name="Weigele P.R."/>
            <person name="DeFrancesco A.S."/>
            <person name="Kern S.E."/>
            <person name="Thompson L.R."/>
            <person name="Fu R."/>
            <person name="Hombeck B."/>
            <person name="Chisholm S.W."/>
            <person name="Haas B."/>
            <person name="Nusbaum C."/>
            <person name="Birren B."/>
        </authorList>
    </citation>
    <scope>NUCLEOTIDE SEQUENCE [LARGE SCALE GENOMIC DNA]</scope>
    <source>
        <strain evidence="1">MED4-213</strain>
    </source>
</reference>
<dbReference type="RefSeq" id="YP_007673775.1">
    <property type="nucleotide sequence ID" value="NC_020845.1"/>
</dbReference>
<dbReference type="EMBL" id="HQ634174">
    <property type="protein sequence ID" value="AGH26130.1"/>
    <property type="molecule type" value="Genomic_DNA"/>
</dbReference>
<evidence type="ECO:0000313" key="1">
    <source>
        <dbReference type="EMBL" id="AGH26130.1"/>
    </source>
</evidence>
<keyword evidence="2" id="KW-1185">Reference proteome</keyword>
<gene>
    <name evidence="1" type="ORF">CPMG_00029</name>
</gene>
<name>M4QPX2_9CAUD</name>
<organism evidence="1 2">
    <name type="scientific">Prochlorococcus phage MED4-213</name>
    <dbReference type="NCBI Taxonomy" id="889956"/>
    <lineage>
        <taxon>Viruses</taxon>
        <taxon>Duplodnaviria</taxon>
        <taxon>Heunggongvirae</taxon>
        <taxon>Uroviricota</taxon>
        <taxon>Caudoviricetes</taxon>
        <taxon>Eurybiavirus</taxon>
        <taxon>Eurybiavirus MED4213</taxon>
    </lineage>
</organism>
<dbReference type="GeneID" id="15010298"/>
<accession>M4QPX2</accession>